<gene>
    <name evidence="1" type="ORF">SAMN05444486_101210</name>
</gene>
<dbReference type="PANTHER" id="PTHR36529">
    <property type="entry name" value="SLL1095 PROTEIN"/>
    <property type="match status" value="1"/>
</dbReference>
<dbReference type="NCBIfam" id="TIGR04282">
    <property type="entry name" value="glyco_like_cofC"/>
    <property type="match status" value="1"/>
</dbReference>
<dbReference type="EMBL" id="FNPR01000001">
    <property type="protein sequence ID" value="SDY10371.1"/>
    <property type="molecule type" value="Genomic_DNA"/>
</dbReference>
<dbReference type="AlphaFoldDB" id="A0A1H3H4I1"/>
<dbReference type="STRING" id="576131.SAMN05444486_101210"/>
<proteinExistence type="predicted"/>
<dbReference type="Pfam" id="PF09837">
    <property type="entry name" value="DUF2064"/>
    <property type="match status" value="1"/>
</dbReference>
<reference evidence="1 2" key="1">
    <citation type="submission" date="2016-10" db="EMBL/GenBank/DDBJ databases">
        <authorList>
            <person name="de Groot N.N."/>
        </authorList>
    </citation>
    <scope>NUCLEOTIDE SEQUENCE [LARGE SCALE GENOMIC DNA]</scope>
    <source>
        <strain evidence="1 2">DSM 24677</strain>
    </source>
</reference>
<protein>
    <recommendedName>
        <fullName evidence="3">Glycosyltransferase</fullName>
    </recommendedName>
</protein>
<keyword evidence="2" id="KW-1185">Reference proteome</keyword>
<sequence length="193" mass="21260">MQADQHLIVMVKFPAAGRVKTRLAKDIGRVAAAWWFRHQVRSLLRRLDDPRWQIWLSVAPDTALESSVWPLHFPRISQGQGDLGARMRGAFEALPKGRACLIGGDIPSVEKAHISEAFAALGRHEAVFGPATDGGFWLTGFRRTRPLPPQLFEGVRWSSAQTLSDCLATLQGQSCGLVAELSDVDTARDLPKP</sequence>
<dbReference type="InterPro" id="IPR029044">
    <property type="entry name" value="Nucleotide-diphossugar_trans"/>
</dbReference>
<evidence type="ECO:0000313" key="2">
    <source>
        <dbReference type="Proteomes" id="UP000199026"/>
    </source>
</evidence>
<dbReference type="Gene3D" id="3.90.550.10">
    <property type="entry name" value="Spore Coat Polysaccharide Biosynthesis Protein SpsA, Chain A"/>
    <property type="match status" value="1"/>
</dbReference>
<evidence type="ECO:0008006" key="3">
    <source>
        <dbReference type="Google" id="ProtNLM"/>
    </source>
</evidence>
<dbReference type="Proteomes" id="UP000199026">
    <property type="component" value="Unassembled WGS sequence"/>
</dbReference>
<dbReference type="InterPro" id="IPR018641">
    <property type="entry name" value="Trfase_1_rSAM/seldom-assoc"/>
</dbReference>
<accession>A0A1H3H4I1</accession>
<dbReference type="SUPFAM" id="SSF53448">
    <property type="entry name" value="Nucleotide-diphospho-sugar transferases"/>
    <property type="match status" value="1"/>
</dbReference>
<organism evidence="1 2">
    <name type="scientific">Lentibacter algarum</name>
    <dbReference type="NCBI Taxonomy" id="576131"/>
    <lineage>
        <taxon>Bacteria</taxon>
        <taxon>Pseudomonadati</taxon>
        <taxon>Pseudomonadota</taxon>
        <taxon>Alphaproteobacteria</taxon>
        <taxon>Rhodobacterales</taxon>
        <taxon>Roseobacteraceae</taxon>
        <taxon>Lentibacter</taxon>
    </lineage>
</organism>
<dbReference type="PANTHER" id="PTHR36529:SF1">
    <property type="entry name" value="GLYCOSYLTRANSFERASE"/>
    <property type="match status" value="1"/>
</dbReference>
<evidence type="ECO:0000313" key="1">
    <source>
        <dbReference type="EMBL" id="SDY10371.1"/>
    </source>
</evidence>
<name>A0A1H3H4I1_9RHOB</name>